<gene>
    <name evidence="1" type="ORF">CUJ86_02285</name>
</gene>
<evidence type="ECO:0008006" key="3">
    <source>
        <dbReference type="Google" id="ProtNLM"/>
    </source>
</evidence>
<evidence type="ECO:0000313" key="1">
    <source>
        <dbReference type="EMBL" id="TAJ45573.1"/>
    </source>
</evidence>
<reference evidence="1 2" key="1">
    <citation type="submission" date="2017-11" db="EMBL/GenBank/DDBJ databases">
        <title>Isolation and Characterization of Methanofollis Species from Methane Seep Offshore SW Taiwan.</title>
        <authorList>
            <person name="Teng N.-H."/>
            <person name="Lai M.-C."/>
            <person name="Chen S.-C."/>
        </authorList>
    </citation>
    <scope>NUCLEOTIDE SEQUENCE [LARGE SCALE GENOMIC DNA]</scope>
    <source>
        <strain evidence="1 2">FWC-SCC2</strain>
    </source>
</reference>
<dbReference type="EMBL" id="PGCL01000001">
    <property type="protein sequence ID" value="TAJ45573.1"/>
    <property type="molecule type" value="Genomic_DNA"/>
</dbReference>
<protein>
    <recommendedName>
        <fullName evidence="3">DUF4430 domain-containing protein</fullName>
    </recommendedName>
</protein>
<proteinExistence type="predicted"/>
<dbReference type="AlphaFoldDB" id="A0A483CR39"/>
<evidence type="ECO:0000313" key="2">
    <source>
        <dbReference type="Proteomes" id="UP000292580"/>
    </source>
</evidence>
<dbReference type="Proteomes" id="UP000292580">
    <property type="component" value="Unassembled WGS sequence"/>
</dbReference>
<keyword evidence="2" id="KW-1185">Reference proteome</keyword>
<name>A0A483CR39_9EURY</name>
<sequence length="509" mass="53281">MVSKQVAVIIIIGAVLVAAGVLAAVHANGGSGPVVLYEGEVTLSPGSTVVPVGNSGLEYVVGNATVYGVLEGACTAAALPSVISDRDWNPRLHSQVLCSVGEWAESEGAGWNCTVNGEAVLLGSAEDGILSRSVRDGDKVLFFYAPDGAGPEGAEAEIRISVRLGGSSAPAHTDSLLALSGVTEAVVNPAMYQEALRCHGTAYIGPDGGRWSGVPVWFFIGVVDGRESPHHPMLSSSLAASGYSVTFAAGNESLYTSTSADLIRNNRYILASMKDGVSLPAYALVGPGMEGEAVTGITALRLVDIAPPTAPEVRVVRYAADGTAVLNETTVNTTWMAAHLPVAGDGESVYRFQGPTFDPADLWNPDESKNPAKVEDAVRGTPLRSLCDLVGGAGPEDRIRLTASDGYVTVLSCKNVYEPLPEQGEAILSWWSRDEGDAPAYRDAPRLYFLAPDGVFGNQNMRNTIAGEEWVYYWTEGVQYPSAAGLSVRGVVEVAVLPPDAFITPPADG</sequence>
<comment type="caution">
    <text evidence="1">The sequence shown here is derived from an EMBL/GenBank/DDBJ whole genome shotgun (WGS) entry which is preliminary data.</text>
</comment>
<accession>A0A483CR39</accession>
<organism evidence="1 2">
    <name type="scientific">Methanofollis fontis</name>
    <dbReference type="NCBI Taxonomy" id="2052832"/>
    <lineage>
        <taxon>Archaea</taxon>
        <taxon>Methanobacteriati</taxon>
        <taxon>Methanobacteriota</taxon>
        <taxon>Stenosarchaea group</taxon>
        <taxon>Methanomicrobia</taxon>
        <taxon>Methanomicrobiales</taxon>
        <taxon>Methanomicrobiaceae</taxon>
        <taxon>Methanofollis</taxon>
    </lineage>
</organism>